<evidence type="ECO:0000256" key="3">
    <source>
        <dbReference type="ARBA" id="ARBA00022777"/>
    </source>
</evidence>
<dbReference type="InterPro" id="IPR031322">
    <property type="entry name" value="Shikimate/glucono_kinase"/>
</dbReference>
<dbReference type="PANTHER" id="PTHR43442:SF3">
    <property type="entry name" value="GLUCONOKINASE-RELATED"/>
    <property type="match status" value="1"/>
</dbReference>
<gene>
    <name evidence="6" type="ORF">KY465_07915</name>
</gene>
<keyword evidence="3 5" id="KW-0418">Kinase</keyword>
<evidence type="ECO:0000313" key="6">
    <source>
        <dbReference type="EMBL" id="MBW3097202.1"/>
    </source>
</evidence>
<dbReference type="PANTHER" id="PTHR43442">
    <property type="entry name" value="GLUCONOKINASE-RELATED"/>
    <property type="match status" value="1"/>
</dbReference>
<sequence length="171" mass="19269">MMTYIVMGVSGCGKTSVGKVLASRLSLPFLDGDTLHSFENIKKMRSAIPLNDADREPWLRAIGERISRSTVPMVVGCSALKRLYRDWIRAEAEKRVCFIHLKGDRSVIARRISSRSDHFMPLSLLDSQFDALEVPEKDELSLEIDIGQPFDLLVDELVQRIHTQVACRTAP</sequence>
<keyword evidence="2 5" id="KW-0547">Nucleotide-binding</keyword>
<protein>
    <recommendedName>
        <fullName evidence="5">Gluconokinase</fullName>
        <ecNumber evidence="5">2.7.1.12</ecNumber>
    </recommendedName>
</protein>
<evidence type="ECO:0000313" key="7">
    <source>
        <dbReference type="Proteomes" id="UP001430804"/>
    </source>
</evidence>
<comment type="caution">
    <text evidence="6">The sequence shown here is derived from an EMBL/GenBank/DDBJ whole genome shotgun (WGS) entry which is preliminary data.</text>
</comment>
<dbReference type="EC" id="2.7.1.12" evidence="5"/>
<organism evidence="6 7">
    <name type="scientific">Pseudohoeflea coraliihabitans</name>
    <dbReference type="NCBI Taxonomy" id="2860393"/>
    <lineage>
        <taxon>Bacteria</taxon>
        <taxon>Pseudomonadati</taxon>
        <taxon>Pseudomonadota</taxon>
        <taxon>Alphaproteobacteria</taxon>
        <taxon>Hyphomicrobiales</taxon>
        <taxon>Rhizobiaceae</taxon>
        <taxon>Pseudohoeflea</taxon>
    </lineage>
</organism>
<dbReference type="NCBIfam" id="TIGR01313">
    <property type="entry name" value="therm_gnt_kin"/>
    <property type="match status" value="1"/>
</dbReference>
<reference evidence="6" key="1">
    <citation type="submission" date="2021-07" db="EMBL/GenBank/DDBJ databases">
        <title>Pseudohoeflea marina sp. nov. a polyhydroxyalcanoate-producing bacterium.</title>
        <authorList>
            <person name="Zheng W."/>
            <person name="Yu S."/>
            <person name="Huang Y."/>
        </authorList>
    </citation>
    <scope>NUCLEOTIDE SEQUENCE</scope>
    <source>
        <strain evidence="6">DP4N28-3</strain>
    </source>
</reference>
<dbReference type="Proteomes" id="UP001430804">
    <property type="component" value="Unassembled WGS sequence"/>
</dbReference>
<keyword evidence="1 5" id="KW-0808">Transferase</keyword>
<keyword evidence="7" id="KW-1185">Reference proteome</keyword>
<accession>A0ABS6WMM6</accession>
<name>A0ABS6WMM6_9HYPH</name>
<evidence type="ECO:0000256" key="1">
    <source>
        <dbReference type="ARBA" id="ARBA00022679"/>
    </source>
</evidence>
<dbReference type="CDD" id="cd02021">
    <property type="entry name" value="GntK"/>
    <property type="match status" value="1"/>
</dbReference>
<dbReference type="Pfam" id="PF01202">
    <property type="entry name" value="SKI"/>
    <property type="match status" value="1"/>
</dbReference>
<comment type="catalytic activity">
    <reaction evidence="5">
        <text>D-gluconate + ATP = 6-phospho-D-gluconate + ADP + H(+)</text>
        <dbReference type="Rhea" id="RHEA:19433"/>
        <dbReference type="ChEBI" id="CHEBI:15378"/>
        <dbReference type="ChEBI" id="CHEBI:18391"/>
        <dbReference type="ChEBI" id="CHEBI:30616"/>
        <dbReference type="ChEBI" id="CHEBI:58759"/>
        <dbReference type="ChEBI" id="CHEBI:456216"/>
        <dbReference type="EC" id="2.7.1.12"/>
    </reaction>
</comment>
<keyword evidence="4 5" id="KW-0067">ATP-binding</keyword>
<proteinExistence type="inferred from homology"/>
<evidence type="ECO:0000256" key="2">
    <source>
        <dbReference type="ARBA" id="ARBA00022741"/>
    </source>
</evidence>
<dbReference type="InterPro" id="IPR006001">
    <property type="entry name" value="Therm_gnt_kin"/>
</dbReference>
<comment type="similarity">
    <text evidence="5">Belongs to the gluconokinase GntK/GntV family.</text>
</comment>
<evidence type="ECO:0000256" key="4">
    <source>
        <dbReference type="ARBA" id="ARBA00022840"/>
    </source>
</evidence>
<evidence type="ECO:0000256" key="5">
    <source>
        <dbReference type="RuleBase" id="RU363066"/>
    </source>
</evidence>
<dbReference type="EMBL" id="JAHWQX010000002">
    <property type="protein sequence ID" value="MBW3097202.1"/>
    <property type="molecule type" value="Genomic_DNA"/>
</dbReference>